<keyword evidence="3" id="KW-1185">Reference proteome</keyword>
<feature type="signal peptide" evidence="1">
    <location>
        <begin position="1"/>
        <end position="18"/>
    </location>
</feature>
<gene>
    <name evidence="2" type="ORF">Wenmar_02850</name>
</gene>
<proteinExistence type="predicted"/>
<name>A0A0D0Q207_9RHOB</name>
<evidence type="ECO:0000313" key="2">
    <source>
        <dbReference type="EMBL" id="KIQ68579.1"/>
    </source>
</evidence>
<keyword evidence="1" id="KW-0732">Signal</keyword>
<dbReference type="eggNOG" id="ENOG5033I0A">
    <property type="taxonomic scope" value="Bacteria"/>
</dbReference>
<feature type="chain" id="PRO_5002219041" evidence="1">
    <location>
        <begin position="19"/>
        <end position="369"/>
    </location>
</feature>
<dbReference type="RefSeq" id="WP_018303916.1">
    <property type="nucleotide sequence ID" value="NZ_KB902310.1"/>
</dbReference>
<organism evidence="2 3">
    <name type="scientific">Wenxinia marina DSM 24838</name>
    <dbReference type="NCBI Taxonomy" id="1123501"/>
    <lineage>
        <taxon>Bacteria</taxon>
        <taxon>Pseudomonadati</taxon>
        <taxon>Pseudomonadota</taxon>
        <taxon>Alphaproteobacteria</taxon>
        <taxon>Rhodobacterales</taxon>
        <taxon>Roseobacteraceae</taxon>
        <taxon>Wenxinia</taxon>
    </lineage>
</organism>
<dbReference type="EMBL" id="AONG01000013">
    <property type="protein sequence ID" value="KIQ68579.1"/>
    <property type="molecule type" value="Genomic_DNA"/>
</dbReference>
<evidence type="ECO:0000313" key="3">
    <source>
        <dbReference type="Proteomes" id="UP000035100"/>
    </source>
</evidence>
<dbReference type="Proteomes" id="UP000035100">
    <property type="component" value="Unassembled WGS sequence"/>
</dbReference>
<comment type="caution">
    <text evidence="2">The sequence shown here is derived from an EMBL/GenBank/DDBJ whole genome shotgun (WGS) entry which is preliminary data.</text>
</comment>
<dbReference type="AlphaFoldDB" id="A0A0D0Q207"/>
<evidence type="ECO:0000256" key="1">
    <source>
        <dbReference type="SAM" id="SignalP"/>
    </source>
</evidence>
<sequence length="369" mass="38216">MRLLLALAAICLATAASAERSDSLRRLLDQVPQTLIGGLDGPVMLEFGSLRGGVVGVSRAQTSMMSEPEGPVFRSIPPTFAQTIMLGLDGGWRRSVGFNPNEAEAILAISAPPFGGAVFDVTPMAAVRVPVALTSAGYEVDGALFVRGGEDGSIDIENRDPADPLGGMLGRASRVALVGDLMVWSTTRDGATALATAASDGSVAARPDVAALLAALDAPEAGQGTLVRALVFADGTELMPGSGLAGPVFVADLSDGRTETALVLYVVETAQAAKERAQVMETAWGEATSFVTRRPWAEMLPEAQVQGIAFAGTGAPVVGLRIDTPTPEGGVEMNLGYQRLLSSIFARDMTWLGVELPPDPASVLLQGDE</sequence>
<protein>
    <submittedName>
        <fullName evidence="2">Uncharacterized protein</fullName>
    </submittedName>
</protein>
<accession>A0A0D0Q207</accession>
<reference evidence="2 3" key="1">
    <citation type="submission" date="2013-01" db="EMBL/GenBank/DDBJ databases">
        <authorList>
            <person name="Fiebig A."/>
            <person name="Goeker M."/>
            <person name="Klenk H.-P.P."/>
        </authorList>
    </citation>
    <scope>NUCLEOTIDE SEQUENCE [LARGE SCALE GENOMIC DNA]</scope>
    <source>
        <strain evidence="2 3">DSM 24838</strain>
    </source>
</reference>